<evidence type="ECO:0000256" key="7">
    <source>
        <dbReference type="ARBA" id="ARBA00023136"/>
    </source>
</evidence>
<gene>
    <name evidence="11" type="ORF">K1W69_09085</name>
</gene>
<dbReference type="Pfam" id="PF04290">
    <property type="entry name" value="DctQ"/>
    <property type="match status" value="1"/>
</dbReference>
<feature type="domain" description="Tripartite ATP-independent periplasmic transporters DctQ component" evidence="10">
    <location>
        <begin position="24"/>
        <end position="155"/>
    </location>
</feature>
<organism evidence="11 12">
    <name type="scientific">Flavimaribacter sediminis</name>
    <dbReference type="NCBI Taxonomy" id="2865987"/>
    <lineage>
        <taxon>Bacteria</taxon>
        <taxon>Pseudomonadati</taxon>
        <taxon>Pseudomonadota</taxon>
        <taxon>Alphaproteobacteria</taxon>
        <taxon>Hyphomicrobiales</taxon>
        <taxon>Rhizobiaceae</taxon>
        <taxon>Flavimaribacter</taxon>
    </lineage>
</organism>
<keyword evidence="12" id="KW-1185">Reference proteome</keyword>
<accession>A0AAE3CZH7</accession>
<keyword evidence="3" id="KW-1003">Cell membrane</keyword>
<dbReference type="PANTHER" id="PTHR35011:SF2">
    <property type="entry name" value="2,3-DIKETO-L-GULONATE TRAP TRANSPORTER SMALL PERMEASE PROTEIN YIAM"/>
    <property type="match status" value="1"/>
</dbReference>
<keyword evidence="7 9" id="KW-0472">Membrane</keyword>
<keyword evidence="5 9" id="KW-0812">Transmembrane</keyword>
<sequence length="171" mass="19083">MTDRRTDRIVGIIEWTAGAFVLAMMLNTVVAIILRYFFATAIPDYYDIGRFMLCILVLWGISTTSYRGGHITMDMLWTVAAKGWRRAIDLFAGVVSFAALAVLCLSLLDQTLQTRQDNILTYDTRMPTWPFLAIAWLGTVAALVLIAIRVFKGLRSRSGLDDDTQPGAEQA</sequence>
<evidence type="ECO:0000256" key="2">
    <source>
        <dbReference type="ARBA" id="ARBA00022448"/>
    </source>
</evidence>
<evidence type="ECO:0000256" key="5">
    <source>
        <dbReference type="ARBA" id="ARBA00022692"/>
    </source>
</evidence>
<comment type="function">
    <text evidence="9">Part of the tripartite ATP-independent periplasmic (TRAP) transport system.</text>
</comment>
<evidence type="ECO:0000256" key="9">
    <source>
        <dbReference type="RuleBase" id="RU369079"/>
    </source>
</evidence>
<dbReference type="GO" id="GO:0005886">
    <property type="term" value="C:plasma membrane"/>
    <property type="evidence" value="ECO:0007669"/>
    <property type="project" value="UniProtKB-SubCell"/>
</dbReference>
<evidence type="ECO:0000313" key="12">
    <source>
        <dbReference type="Proteomes" id="UP001196509"/>
    </source>
</evidence>
<evidence type="ECO:0000313" key="11">
    <source>
        <dbReference type="EMBL" id="MBW8637340.1"/>
    </source>
</evidence>
<comment type="caution">
    <text evidence="11">The sequence shown here is derived from an EMBL/GenBank/DDBJ whole genome shotgun (WGS) entry which is preliminary data.</text>
</comment>
<comment type="subunit">
    <text evidence="9">The complex comprises the extracytoplasmic solute receptor protein and the two transmembrane proteins.</text>
</comment>
<evidence type="ECO:0000256" key="6">
    <source>
        <dbReference type="ARBA" id="ARBA00022989"/>
    </source>
</evidence>
<dbReference type="PANTHER" id="PTHR35011">
    <property type="entry name" value="2,3-DIKETO-L-GULONATE TRAP TRANSPORTER SMALL PERMEASE PROTEIN YIAM"/>
    <property type="match status" value="1"/>
</dbReference>
<dbReference type="InterPro" id="IPR055348">
    <property type="entry name" value="DctQ"/>
</dbReference>
<evidence type="ECO:0000259" key="10">
    <source>
        <dbReference type="Pfam" id="PF04290"/>
    </source>
</evidence>
<dbReference type="InterPro" id="IPR007387">
    <property type="entry name" value="TRAP_DctQ"/>
</dbReference>
<reference evidence="11" key="1">
    <citation type="submission" date="2021-08" db="EMBL/GenBank/DDBJ databases">
        <title>Hoeflea bacterium WL0058 sp. nov., isolated from the sediment.</title>
        <authorList>
            <person name="Wang L."/>
            <person name="Zhang D."/>
        </authorList>
    </citation>
    <scope>NUCLEOTIDE SEQUENCE</scope>
    <source>
        <strain evidence="11">WL0058</strain>
    </source>
</reference>
<keyword evidence="2 9" id="KW-0813">Transport</keyword>
<dbReference type="EMBL" id="JAICBX010000002">
    <property type="protein sequence ID" value="MBW8637340.1"/>
    <property type="molecule type" value="Genomic_DNA"/>
</dbReference>
<evidence type="ECO:0000256" key="1">
    <source>
        <dbReference type="ARBA" id="ARBA00004429"/>
    </source>
</evidence>
<feature type="transmembrane region" description="Helical" evidence="9">
    <location>
        <begin position="87"/>
        <end position="108"/>
    </location>
</feature>
<dbReference type="AlphaFoldDB" id="A0AAE3CZH7"/>
<keyword evidence="6 9" id="KW-1133">Transmembrane helix</keyword>
<feature type="transmembrane region" description="Helical" evidence="9">
    <location>
        <begin position="12"/>
        <end position="36"/>
    </location>
</feature>
<proteinExistence type="inferred from homology"/>
<comment type="similarity">
    <text evidence="8 9">Belongs to the TRAP transporter small permease family.</text>
</comment>
<evidence type="ECO:0000256" key="3">
    <source>
        <dbReference type="ARBA" id="ARBA00022475"/>
    </source>
</evidence>
<keyword evidence="4 9" id="KW-0997">Cell inner membrane</keyword>
<evidence type="ECO:0000256" key="8">
    <source>
        <dbReference type="ARBA" id="ARBA00038436"/>
    </source>
</evidence>
<dbReference type="GO" id="GO:0022857">
    <property type="term" value="F:transmembrane transporter activity"/>
    <property type="evidence" value="ECO:0007669"/>
    <property type="project" value="UniProtKB-UniRule"/>
</dbReference>
<evidence type="ECO:0000256" key="4">
    <source>
        <dbReference type="ARBA" id="ARBA00022519"/>
    </source>
</evidence>
<feature type="transmembrane region" description="Helical" evidence="9">
    <location>
        <begin position="48"/>
        <end position="66"/>
    </location>
</feature>
<dbReference type="GO" id="GO:0015740">
    <property type="term" value="P:C4-dicarboxylate transport"/>
    <property type="evidence" value="ECO:0007669"/>
    <property type="project" value="TreeGrafter"/>
</dbReference>
<comment type="subcellular location">
    <subcellularLocation>
        <location evidence="1 9">Cell inner membrane</location>
        <topology evidence="1 9">Multi-pass membrane protein</topology>
    </subcellularLocation>
</comment>
<dbReference type="RefSeq" id="WP_220228051.1">
    <property type="nucleotide sequence ID" value="NZ_JAICBX010000002.1"/>
</dbReference>
<feature type="transmembrane region" description="Helical" evidence="9">
    <location>
        <begin position="128"/>
        <end position="148"/>
    </location>
</feature>
<dbReference type="Proteomes" id="UP001196509">
    <property type="component" value="Unassembled WGS sequence"/>
</dbReference>
<name>A0AAE3CZH7_9HYPH</name>
<protein>
    <recommendedName>
        <fullName evidence="9">TRAP transporter small permease protein</fullName>
    </recommendedName>
</protein>